<dbReference type="InterPro" id="IPR052892">
    <property type="entry name" value="NA-targeting_endonuclease"/>
</dbReference>
<keyword evidence="1" id="KW-0812">Transmembrane</keyword>
<dbReference type="PANTHER" id="PTHR33877:SF1">
    <property type="entry name" value="TYPE IV METHYL-DIRECTED RESTRICTION ENZYME ECOKMCRA"/>
    <property type="match status" value="1"/>
</dbReference>
<dbReference type="PANTHER" id="PTHR33877">
    <property type="entry name" value="SLL1193 PROTEIN"/>
    <property type="match status" value="1"/>
</dbReference>
<evidence type="ECO:0000313" key="4">
    <source>
        <dbReference type="Proteomes" id="UP000178943"/>
    </source>
</evidence>
<name>A0A1F5V5R0_9BACT</name>
<dbReference type="InterPro" id="IPR003615">
    <property type="entry name" value="HNH_nuc"/>
</dbReference>
<accession>A0A1F5V5R0</accession>
<dbReference type="Gene3D" id="1.10.30.50">
    <property type="match status" value="1"/>
</dbReference>
<gene>
    <name evidence="3" type="ORF">A2Y62_09585</name>
</gene>
<evidence type="ECO:0000313" key="3">
    <source>
        <dbReference type="EMBL" id="OGF58754.1"/>
    </source>
</evidence>
<dbReference type="CDD" id="cd00085">
    <property type="entry name" value="HNHc"/>
    <property type="match status" value="1"/>
</dbReference>
<dbReference type="SMART" id="SM00507">
    <property type="entry name" value="HNHc"/>
    <property type="match status" value="1"/>
</dbReference>
<dbReference type="GO" id="GO:0008270">
    <property type="term" value="F:zinc ion binding"/>
    <property type="evidence" value="ECO:0007669"/>
    <property type="project" value="InterPro"/>
</dbReference>
<organism evidence="3 4">
    <name type="scientific">Candidatus Fischerbacteria bacterium RBG_13_37_8</name>
    <dbReference type="NCBI Taxonomy" id="1817863"/>
    <lineage>
        <taxon>Bacteria</taxon>
        <taxon>Candidatus Fischeribacteriota</taxon>
    </lineage>
</organism>
<feature type="domain" description="HNH nuclease" evidence="2">
    <location>
        <begin position="57"/>
        <end position="107"/>
    </location>
</feature>
<sequence>MLIGALAMIAGGYYKINELAAIGVILFLLSIIWHLLSRPKKHLVATTKRKRRRIPKHVQHEVWQRDQACCVECGSKENLEFDHIIPLSKGGSDTVRNLQLLCEKCNRKKHAKI</sequence>
<evidence type="ECO:0000256" key="1">
    <source>
        <dbReference type="SAM" id="Phobius"/>
    </source>
</evidence>
<dbReference type="Pfam" id="PF01844">
    <property type="entry name" value="HNH"/>
    <property type="match status" value="1"/>
</dbReference>
<dbReference type="EMBL" id="MFGW01000232">
    <property type="protein sequence ID" value="OGF58754.1"/>
    <property type="molecule type" value="Genomic_DNA"/>
</dbReference>
<dbReference type="InterPro" id="IPR002711">
    <property type="entry name" value="HNH"/>
</dbReference>
<dbReference type="STRING" id="1817863.A2Y62_09585"/>
<evidence type="ECO:0000259" key="2">
    <source>
        <dbReference type="SMART" id="SM00507"/>
    </source>
</evidence>
<dbReference type="AlphaFoldDB" id="A0A1F5V5R0"/>
<reference evidence="3 4" key="1">
    <citation type="journal article" date="2016" name="Nat. Commun.">
        <title>Thousands of microbial genomes shed light on interconnected biogeochemical processes in an aquifer system.</title>
        <authorList>
            <person name="Anantharaman K."/>
            <person name="Brown C.T."/>
            <person name="Hug L.A."/>
            <person name="Sharon I."/>
            <person name="Castelle C.J."/>
            <person name="Probst A.J."/>
            <person name="Thomas B.C."/>
            <person name="Singh A."/>
            <person name="Wilkins M.J."/>
            <person name="Karaoz U."/>
            <person name="Brodie E.L."/>
            <person name="Williams K.H."/>
            <person name="Hubbard S.S."/>
            <person name="Banfield J.F."/>
        </authorList>
    </citation>
    <scope>NUCLEOTIDE SEQUENCE [LARGE SCALE GENOMIC DNA]</scope>
</reference>
<feature type="transmembrane region" description="Helical" evidence="1">
    <location>
        <begin position="19"/>
        <end position="36"/>
    </location>
</feature>
<protein>
    <recommendedName>
        <fullName evidence="2">HNH nuclease domain-containing protein</fullName>
    </recommendedName>
</protein>
<comment type="caution">
    <text evidence="3">The sequence shown here is derived from an EMBL/GenBank/DDBJ whole genome shotgun (WGS) entry which is preliminary data.</text>
</comment>
<keyword evidence="1" id="KW-1133">Transmembrane helix</keyword>
<dbReference type="GO" id="GO:0003676">
    <property type="term" value="F:nucleic acid binding"/>
    <property type="evidence" value="ECO:0007669"/>
    <property type="project" value="InterPro"/>
</dbReference>
<dbReference type="GO" id="GO:0004519">
    <property type="term" value="F:endonuclease activity"/>
    <property type="evidence" value="ECO:0007669"/>
    <property type="project" value="InterPro"/>
</dbReference>
<dbReference type="Proteomes" id="UP000178943">
    <property type="component" value="Unassembled WGS sequence"/>
</dbReference>
<proteinExistence type="predicted"/>
<keyword evidence="1" id="KW-0472">Membrane</keyword>